<protein>
    <recommendedName>
        <fullName evidence="3">Poly(3-hydroxybutyrate) depolymerase</fullName>
    </recommendedName>
</protein>
<sequence length="388" mass="44454">MDYAELYLWDIPVVWSKPESGDRELISLRDRTPRIAAEGCDIEALIHSEMGRQMVLQFEDYIRYGDEMDPAYVQKWHAQGLDKQVMERNDFYHRWALFTPVSAREKSSRRYPLLFVLHGSSMPINWEECSGFLPIAAREELIVCIPQDHSLQNLLRLYDILTRDYPVDPGRVYCTGYSQGSAQTNALLFARPELLAAAAPCGCLAGPFSMGMEPEERVQHAAQVRVPILTVCGQQEGLYLVPYYEDAPQRGMYDARRTNPRGRETARNRLPVQAPNAAYKVESLNLRLRSCNCPEVTLEEVLACAESEDLVCRRIGMPFSKTEVRRIYGCDHYIGTVTDRYGDDTLQIVSVDNFPHWPAPSMAELVWEFLRHYSRDTETGALRDDRKS</sequence>
<proteinExistence type="predicted"/>
<dbReference type="Gene3D" id="3.40.50.1820">
    <property type="entry name" value="alpha/beta hydrolase"/>
    <property type="match status" value="1"/>
</dbReference>
<dbReference type="SUPFAM" id="SSF53474">
    <property type="entry name" value="alpha/beta-Hydrolases"/>
    <property type="match status" value="1"/>
</dbReference>
<dbReference type="RefSeq" id="WP_349135328.1">
    <property type="nucleotide sequence ID" value="NZ_JBBMFF010000175.1"/>
</dbReference>
<dbReference type="EMBL" id="JBBMFF010000175">
    <property type="protein sequence ID" value="MEQ2510648.1"/>
    <property type="molecule type" value="Genomic_DNA"/>
</dbReference>
<reference evidence="1 2" key="1">
    <citation type="submission" date="2024-03" db="EMBL/GenBank/DDBJ databases">
        <title>Human intestinal bacterial collection.</title>
        <authorList>
            <person name="Pauvert C."/>
            <person name="Hitch T.C.A."/>
            <person name="Clavel T."/>
        </authorList>
    </citation>
    <scope>NUCLEOTIDE SEQUENCE [LARGE SCALE GENOMIC DNA]</scope>
    <source>
        <strain evidence="1 2">CLA-AA-H192</strain>
    </source>
</reference>
<name>A0ABV1G5U3_9FIRM</name>
<gene>
    <name evidence="1" type="ORF">WMO66_05205</name>
</gene>
<evidence type="ECO:0008006" key="3">
    <source>
        <dbReference type="Google" id="ProtNLM"/>
    </source>
</evidence>
<evidence type="ECO:0000313" key="2">
    <source>
        <dbReference type="Proteomes" id="UP001491552"/>
    </source>
</evidence>
<evidence type="ECO:0000313" key="1">
    <source>
        <dbReference type="EMBL" id="MEQ2510648.1"/>
    </source>
</evidence>
<keyword evidence="2" id="KW-1185">Reference proteome</keyword>
<accession>A0ABV1G5U3</accession>
<dbReference type="InterPro" id="IPR029058">
    <property type="entry name" value="AB_hydrolase_fold"/>
</dbReference>
<organism evidence="1 2">
    <name type="scientific">Faecousia intestinalis</name>
    <dbReference type="NCBI Taxonomy" id="3133167"/>
    <lineage>
        <taxon>Bacteria</taxon>
        <taxon>Bacillati</taxon>
        <taxon>Bacillota</taxon>
        <taxon>Clostridia</taxon>
        <taxon>Eubacteriales</taxon>
        <taxon>Oscillospiraceae</taxon>
        <taxon>Faecousia</taxon>
    </lineage>
</organism>
<comment type="caution">
    <text evidence="1">The sequence shown here is derived from an EMBL/GenBank/DDBJ whole genome shotgun (WGS) entry which is preliminary data.</text>
</comment>
<dbReference type="Proteomes" id="UP001491552">
    <property type="component" value="Unassembled WGS sequence"/>
</dbReference>